<proteinExistence type="inferred from homology"/>
<gene>
    <name evidence="4" type="ORF">cand_014540</name>
</gene>
<dbReference type="PROSITE" id="PS50250">
    <property type="entry name" value="PCI"/>
    <property type="match status" value="1"/>
</dbReference>
<dbReference type="InterPro" id="IPR000717">
    <property type="entry name" value="PCI_dom"/>
</dbReference>
<dbReference type="VEuPathDB" id="CryptoDB:cand_014540"/>
<comment type="caution">
    <text evidence="4">The sequence shown here is derived from an EMBL/GenBank/DDBJ whole genome shotgun (WGS) entry which is preliminary data.</text>
</comment>
<keyword evidence="5" id="KW-1185">Reference proteome</keyword>
<dbReference type="AlphaFoldDB" id="A0A1J4MTZ2"/>
<dbReference type="EMBL" id="LRBS01000031">
    <property type="protein sequence ID" value="OII77638.1"/>
    <property type="molecule type" value="Genomic_DNA"/>
</dbReference>
<dbReference type="RefSeq" id="XP_067069484.1">
    <property type="nucleotide sequence ID" value="XM_067211689.1"/>
</dbReference>
<dbReference type="SMART" id="SM00088">
    <property type="entry name" value="PINT"/>
    <property type="match status" value="1"/>
</dbReference>
<evidence type="ECO:0000256" key="1">
    <source>
        <dbReference type="ARBA" id="ARBA00007454"/>
    </source>
</evidence>
<evidence type="ECO:0000313" key="4">
    <source>
        <dbReference type="EMBL" id="OII77638.1"/>
    </source>
</evidence>
<evidence type="ECO:0000256" key="2">
    <source>
        <dbReference type="ARBA" id="ARBA00022942"/>
    </source>
</evidence>
<accession>A0A1J4MTZ2</accession>
<dbReference type="GeneID" id="92365639"/>
<dbReference type="InterPro" id="IPR040773">
    <property type="entry name" value="Rpn6_N"/>
</dbReference>
<dbReference type="InterPro" id="IPR050871">
    <property type="entry name" value="26S_Proteasome/COP9_Components"/>
</dbReference>
<protein>
    <submittedName>
        <fullName evidence="4">PCI domain-containing protein</fullName>
    </submittedName>
</protein>
<dbReference type="OrthoDB" id="1418352at2759"/>
<keyword evidence="2" id="KW-0647">Proteasome</keyword>
<dbReference type="Gene3D" id="1.25.40.570">
    <property type="match status" value="1"/>
</dbReference>
<dbReference type="GO" id="GO:0000502">
    <property type="term" value="C:proteasome complex"/>
    <property type="evidence" value="ECO:0007669"/>
    <property type="project" value="UniProtKB-KW"/>
</dbReference>
<dbReference type="InterPro" id="IPR036390">
    <property type="entry name" value="WH_DNA-bd_sf"/>
</dbReference>
<dbReference type="SUPFAM" id="SSF46785">
    <property type="entry name" value="Winged helix' DNA-binding domain"/>
    <property type="match status" value="1"/>
</dbReference>
<dbReference type="Proteomes" id="UP000186804">
    <property type="component" value="Unassembled WGS sequence"/>
</dbReference>
<dbReference type="Pfam" id="PF18055">
    <property type="entry name" value="RPN6_N"/>
    <property type="match status" value="1"/>
</dbReference>
<dbReference type="Pfam" id="PF01399">
    <property type="entry name" value="PCI"/>
    <property type="match status" value="1"/>
</dbReference>
<dbReference type="PANTHER" id="PTHR10678">
    <property type="entry name" value="26S PROTEASOME NON-ATPASE REGULATORY SUBUNIT 11/COP9 SIGNALOSOME COMPLEX SUBUNIT 2"/>
    <property type="match status" value="1"/>
</dbReference>
<reference evidence="4 5" key="1">
    <citation type="submission" date="2016-10" db="EMBL/GenBank/DDBJ databases">
        <title>Reductive evolution of mitochondrial metabolism and differential evolution of invasion-related proteins in Cryptosporidium.</title>
        <authorList>
            <person name="Liu S."/>
            <person name="Roellig D.M."/>
            <person name="Guo Y."/>
            <person name="Li N."/>
            <person name="Frace M.A."/>
            <person name="Tang K."/>
            <person name="Zhang L."/>
            <person name="Feng Y."/>
            <person name="Xiao L."/>
        </authorList>
    </citation>
    <scope>NUCLEOTIDE SEQUENCE [LARGE SCALE GENOMIC DNA]</scope>
    <source>
        <strain evidence="4">30847</strain>
    </source>
</reference>
<organism evidence="4 5">
    <name type="scientific">Cryptosporidium andersoni</name>
    <dbReference type="NCBI Taxonomy" id="117008"/>
    <lineage>
        <taxon>Eukaryota</taxon>
        <taxon>Sar</taxon>
        <taxon>Alveolata</taxon>
        <taxon>Apicomplexa</taxon>
        <taxon>Conoidasida</taxon>
        <taxon>Coccidia</taxon>
        <taxon>Eucoccidiorida</taxon>
        <taxon>Eimeriorina</taxon>
        <taxon>Cryptosporidiidae</taxon>
        <taxon>Cryptosporidium</taxon>
    </lineage>
</organism>
<comment type="similarity">
    <text evidence="1">Belongs to the proteasome subunit S9 family.</text>
</comment>
<dbReference type="SUPFAM" id="SSF48452">
    <property type="entry name" value="TPR-like"/>
    <property type="match status" value="1"/>
</dbReference>
<evidence type="ECO:0000313" key="5">
    <source>
        <dbReference type="Proteomes" id="UP000186804"/>
    </source>
</evidence>
<evidence type="ECO:0000259" key="3">
    <source>
        <dbReference type="PROSITE" id="PS50250"/>
    </source>
</evidence>
<dbReference type="SMART" id="SM00753">
    <property type="entry name" value="PAM"/>
    <property type="match status" value="1"/>
</dbReference>
<dbReference type="InterPro" id="IPR011990">
    <property type="entry name" value="TPR-like_helical_dom_sf"/>
</dbReference>
<feature type="domain" description="PCI" evidence="3">
    <location>
        <begin position="218"/>
        <end position="389"/>
    </location>
</feature>
<sequence>MNISLADKFEQAKSLGNNEYKTAEIILLEIINSDNSAEDTAKLQELAIYRLGEIYVDQGEAEKLRHLFIIIRPVLQNLPKARTAKVVRSLMDLLSKISNSEKLLEELCLECIQWCNEEKRTFLRHRITTRLAMVYLNAKLFSKGLECITELVKEVKKVDDKVLLVEIYLIESKLQYRIKDLPKTKAALTAARTNANAIHCPPLLQADIDLQSGIVLADEKDYATSFSYFYEAFEAFNIGGDPRAPQALKYMMLAKIMSDQSDNISVIITAKNTIKFQGRDIEALKMVARCRQQRSLKMFEDVLLTYDKELSEDLIIKKHIDELYESLLEQNIQRILEAYSQIEISQLAQFLELPIDRIHNKLTEMILDKTIYGNIDQRKGILRLVDKSSSKPLFDDILITLTNLSDVVDVLYEKAAKVL</sequence>
<name>A0A1J4MTZ2_9CRYT</name>